<feature type="compositionally biased region" description="Acidic residues" evidence="1">
    <location>
        <begin position="318"/>
        <end position="327"/>
    </location>
</feature>
<feature type="compositionally biased region" description="Basic and acidic residues" evidence="1">
    <location>
        <begin position="328"/>
        <end position="338"/>
    </location>
</feature>
<comment type="caution">
    <text evidence="2">The sequence shown here is derived from an EMBL/GenBank/DDBJ whole genome shotgun (WGS) entry which is preliminary data.</text>
</comment>
<dbReference type="PANTHER" id="PTHR33206">
    <property type="entry name" value="PROTEIN CBG10425"/>
    <property type="match status" value="1"/>
</dbReference>
<dbReference type="Proteomes" id="UP001152795">
    <property type="component" value="Unassembled WGS sequence"/>
</dbReference>
<feature type="region of interest" description="Disordered" evidence="1">
    <location>
        <begin position="318"/>
        <end position="338"/>
    </location>
</feature>
<evidence type="ECO:0000256" key="1">
    <source>
        <dbReference type="SAM" id="MobiDB-lite"/>
    </source>
</evidence>
<gene>
    <name evidence="2" type="ORF">PACLA_8A022255</name>
</gene>
<dbReference type="PANTHER" id="PTHR33206:SF1">
    <property type="entry name" value="DNA-DIRECTED DNA POLYMERASE"/>
    <property type="match status" value="1"/>
</dbReference>
<organism evidence="2 3">
    <name type="scientific">Paramuricea clavata</name>
    <name type="common">Red gorgonian</name>
    <name type="synonym">Violescent sea-whip</name>
    <dbReference type="NCBI Taxonomy" id="317549"/>
    <lineage>
        <taxon>Eukaryota</taxon>
        <taxon>Metazoa</taxon>
        <taxon>Cnidaria</taxon>
        <taxon>Anthozoa</taxon>
        <taxon>Octocorallia</taxon>
        <taxon>Malacalcyonacea</taxon>
        <taxon>Plexauridae</taxon>
        <taxon>Paramuricea</taxon>
    </lineage>
</organism>
<evidence type="ECO:0000313" key="3">
    <source>
        <dbReference type="Proteomes" id="UP001152795"/>
    </source>
</evidence>
<dbReference type="AlphaFoldDB" id="A0A6S7K8J9"/>
<protein>
    <submittedName>
        <fullName evidence="2">Uncharacterized protein</fullName>
    </submittedName>
</protein>
<name>A0A6S7K8J9_PARCT</name>
<dbReference type="OrthoDB" id="2160826at2759"/>
<feature type="non-terminal residue" evidence="2">
    <location>
        <position position="1"/>
    </location>
</feature>
<dbReference type="EMBL" id="CACRXK020025779">
    <property type="protein sequence ID" value="CAB4039721.1"/>
    <property type="molecule type" value="Genomic_DNA"/>
</dbReference>
<proteinExistence type="predicted"/>
<accession>A0A6S7K8J9</accession>
<reference evidence="2" key="1">
    <citation type="submission" date="2020-04" db="EMBL/GenBank/DDBJ databases">
        <authorList>
            <person name="Alioto T."/>
            <person name="Alioto T."/>
            <person name="Gomez Garrido J."/>
        </authorList>
    </citation>
    <scope>NUCLEOTIDE SEQUENCE</scope>
    <source>
        <strain evidence="2">A484AB</strain>
    </source>
</reference>
<sequence length="338" mass="38813">MIILAYHTKTNYASFVVWPLHRGCHPHNIERDSHHFYEQYSEDDNFDGVTFEELPELEKLFELNIYLYRLTELHDEGDDTTSSAAQLIQRSHRSYGNSMYLNLYGSHFSYINNLAMYSKSYCCSKCDKMSKTAKSLNQHDKSCEATVRHVFPGGAYKVPRTIVDLLADEGIEIPEDLKYLSYRATFDFECYFKRETEQSRNTAKLTWEAQHIPLSVSVRSNVPGYDQPKCFVSSGSTSEMIQEFVEYLVEVSQESYGLLLDQVSDVFRQIDERVNEVGGNEEVMAVAVGEDNEQNTEEQMIEEMVGCLMGLNSEVSEDACGVDEDDANKDKVDEERLR</sequence>
<keyword evidence="3" id="KW-1185">Reference proteome</keyword>
<evidence type="ECO:0000313" key="2">
    <source>
        <dbReference type="EMBL" id="CAB4039721.1"/>
    </source>
</evidence>